<dbReference type="InterPro" id="IPR004480">
    <property type="entry name" value="Monothiol_GRX-rel"/>
</dbReference>
<dbReference type="GO" id="GO:0005829">
    <property type="term" value="C:cytosol"/>
    <property type="evidence" value="ECO:0007669"/>
    <property type="project" value="TreeGrafter"/>
</dbReference>
<sequence>MAMSDNNTITSAKELQDAVSKTKDKLLALYFHASWAPQCKQVDDLMPDLTKDKDLALTSFYKVDAEQAQDVSLKYGVSSVPTFVILLNGQAAEKVEGVNVSELVRKLKLLQARVEMPPLTAGEKQGFMQRLQAITARAPCVLLMEGSPAAPAAGESSEAIALLQKAGLKFEHFDITTDSALRQQLIEHVASKAACKYPLLFVNGEFVGGFDEMKRLEHLINKAPVMVFMKGSPDAPRCGFSRTLVEIFKKNNVTYGSFDILMDEDVRQGLKQYSNWPTYPQVYAKGTLVGGLDIIKELEESGELAAALNP</sequence>
<accession>A0AAQ4D1R5</accession>
<evidence type="ECO:0000256" key="3">
    <source>
        <dbReference type="ARBA" id="ARBA00023014"/>
    </source>
</evidence>
<evidence type="ECO:0000259" key="4">
    <source>
        <dbReference type="PROSITE" id="PS51352"/>
    </source>
</evidence>
<dbReference type="PANTHER" id="PTHR10293">
    <property type="entry name" value="GLUTAREDOXIN FAMILY MEMBER"/>
    <property type="match status" value="1"/>
</dbReference>
<gene>
    <name evidence="5" type="ORF">V5799_000894</name>
</gene>
<evidence type="ECO:0000313" key="6">
    <source>
        <dbReference type="Proteomes" id="UP001321473"/>
    </source>
</evidence>
<dbReference type="InterPro" id="IPR002109">
    <property type="entry name" value="Glutaredoxin"/>
</dbReference>
<dbReference type="GO" id="GO:0051536">
    <property type="term" value="F:iron-sulfur cluster binding"/>
    <property type="evidence" value="ECO:0007669"/>
    <property type="project" value="UniProtKB-KW"/>
</dbReference>
<dbReference type="Proteomes" id="UP001321473">
    <property type="component" value="Unassembled WGS sequence"/>
</dbReference>
<keyword evidence="3" id="KW-0411">Iron-sulfur</keyword>
<dbReference type="CDD" id="cd02066">
    <property type="entry name" value="GRX_family"/>
    <property type="match status" value="1"/>
</dbReference>
<dbReference type="CDD" id="cd02984">
    <property type="entry name" value="TRX_PICOT"/>
    <property type="match status" value="1"/>
</dbReference>
<reference evidence="5 6" key="1">
    <citation type="journal article" date="2023" name="Arcadia Sci">
        <title>De novo assembly of a long-read Amblyomma americanum tick genome.</title>
        <authorList>
            <person name="Chou S."/>
            <person name="Poskanzer K.E."/>
            <person name="Rollins M."/>
            <person name="Thuy-Boun P.S."/>
        </authorList>
    </citation>
    <scope>NUCLEOTIDE SEQUENCE [LARGE SCALE GENOMIC DNA]</scope>
    <source>
        <strain evidence="5">F_SG_1</strain>
        <tissue evidence="5">Salivary glands</tissue>
    </source>
</reference>
<protein>
    <recommendedName>
        <fullName evidence="4">Thioredoxin domain-containing protein</fullName>
    </recommendedName>
</protein>
<dbReference type="PROSITE" id="PS51354">
    <property type="entry name" value="GLUTAREDOXIN_2"/>
    <property type="match status" value="2"/>
</dbReference>
<dbReference type="PROSITE" id="PS51352">
    <property type="entry name" value="THIOREDOXIN_2"/>
    <property type="match status" value="1"/>
</dbReference>
<dbReference type="AlphaFoldDB" id="A0AAQ4D1R5"/>
<evidence type="ECO:0000256" key="1">
    <source>
        <dbReference type="ARBA" id="ARBA00022723"/>
    </source>
</evidence>
<dbReference type="EMBL" id="JARKHS020036267">
    <property type="protein sequence ID" value="KAK8756405.1"/>
    <property type="molecule type" value="Genomic_DNA"/>
</dbReference>
<name>A0AAQ4D1R5_AMBAM</name>
<organism evidence="5 6">
    <name type="scientific">Amblyomma americanum</name>
    <name type="common">Lone star tick</name>
    <dbReference type="NCBI Taxonomy" id="6943"/>
    <lineage>
        <taxon>Eukaryota</taxon>
        <taxon>Metazoa</taxon>
        <taxon>Ecdysozoa</taxon>
        <taxon>Arthropoda</taxon>
        <taxon>Chelicerata</taxon>
        <taxon>Arachnida</taxon>
        <taxon>Acari</taxon>
        <taxon>Parasitiformes</taxon>
        <taxon>Ixodida</taxon>
        <taxon>Ixodoidea</taxon>
        <taxon>Ixodidae</taxon>
        <taxon>Amblyomminae</taxon>
        <taxon>Amblyomma</taxon>
    </lineage>
</organism>
<dbReference type="FunFam" id="3.40.30.10:FF:000012">
    <property type="entry name" value="Monothiol glutaredoxin"/>
    <property type="match status" value="1"/>
</dbReference>
<proteinExistence type="predicted"/>
<dbReference type="GO" id="GO:0005634">
    <property type="term" value="C:nucleus"/>
    <property type="evidence" value="ECO:0007669"/>
    <property type="project" value="TreeGrafter"/>
</dbReference>
<evidence type="ECO:0000313" key="5">
    <source>
        <dbReference type="EMBL" id="KAK8756405.1"/>
    </source>
</evidence>
<dbReference type="Gene3D" id="3.40.30.10">
    <property type="entry name" value="Glutaredoxin"/>
    <property type="match status" value="3"/>
</dbReference>
<dbReference type="Pfam" id="PF00085">
    <property type="entry name" value="Thioredoxin"/>
    <property type="match status" value="1"/>
</dbReference>
<dbReference type="CDD" id="cd03028">
    <property type="entry name" value="GRX_PICOT_like"/>
    <property type="match status" value="1"/>
</dbReference>
<keyword evidence="6" id="KW-1185">Reference proteome</keyword>
<feature type="domain" description="Thioredoxin" evidence="4">
    <location>
        <begin position="1"/>
        <end position="112"/>
    </location>
</feature>
<dbReference type="InterPro" id="IPR036249">
    <property type="entry name" value="Thioredoxin-like_sf"/>
</dbReference>
<dbReference type="Pfam" id="PF00462">
    <property type="entry name" value="Glutaredoxin"/>
    <property type="match status" value="2"/>
</dbReference>
<dbReference type="GO" id="GO:0006879">
    <property type="term" value="P:intracellular iron ion homeostasis"/>
    <property type="evidence" value="ECO:0007669"/>
    <property type="project" value="TreeGrafter"/>
</dbReference>
<keyword evidence="2" id="KW-0408">Iron</keyword>
<dbReference type="GO" id="GO:0046872">
    <property type="term" value="F:metal ion binding"/>
    <property type="evidence" value="ECO:0007669"/>
    <property type="project" value="UniProtKB-KW"/>
</dbReference>
<dbReference type="InterPro" id="IPR013766">
    <property type="entry name" value="Thioredoxin_domain"/>
</dbReference>
<dbReference type="InterPro" id="IPR033658">
    <property type="entry name" value="GRX_PICOT-like"/>
</dbReference>
<evidence type="ECO:0000256" key="2">
    <source>
        <dbReference type="ARBA" id="ARBA00023004"/>
    </source>
</evidence>
<dbReference type="PANTHER" id="PTHR10293:SF73">
    <property type="entry name" value="GLUTAREDOXIN-3"/>
    <property type="match status" value="1"/>
</dbReference>
<comment type="caution">
    <text evidence="5">The sequence shown here is derived from an EMBL/GenBank/DDBJ whole genome shotgun (WGS) entry which is preliminary data.</text>
</comment>
<dbReference type="SUPFAM" id="SSF52833">
    <property type="entry name" value="Thioredoxin-like"/>
    <property type="match status" value="3"/>
</dbReference>
<keyword evidence="1" id="KW-0479">Metal-binding</keyword>